<dbReference type="OrthoDB" id="9102349at2"/>
<evidence type="ECO:0000259" key="1">
    <source>
        <dbReference type="Pfam" id="PF13577"/>
    </source>
</evidence>
<evidence type="ECO:0000313" key="3">
    <source>
        <dbReference type="Proteomes" id="UP000295341"/>
    </source>
</evidence>
<dbReference type="InterPro" id="IPR037401">
    <property type="entry name" value="SnoaL-like"/>
</dbReference>
<dbReference type="Gene3D" id="3.10.450.50">
    <property type="match status" value="1"/>
</dbReference>
<accession>A0A4S3K7T0</accession>
<dbReference type="EMBL" id="SOBT01000009">
    <property type="protein sequence ID" value="TDU28243.1"/>
    <property type="molecule type" value="Genomic_DNA"/>
</dbReference>
<gene>
    <name evidence="2" type="ORF">DFR24_2610</name>
</gene>
<keyword evidence="3" id="KW-1185">Reference proteome</keyword>
<dbReference type="RefSeq" id="WP_133881811.1">
    <property type="nucleotide sequence ID" value="NZ_MWIN01000005.1"/>
</dbReference>
<sequence length="131" mass="14531">MTTPIEAARQACETLCKAYGPHADAGEADALANLYTPDGLFDRLGQPIVGRDAIRQVIAGRPSGVWTKHVCSNVRIEIAPDGRTATGRVDLDMERGQQGVEKVDRIRAEYFDQFVLTDEGWRFAVRKVVMR</sequence>
<name>A0A4S3K7T0_9GAMM</name>
<dbReference type="InterPro" id="IPR032710">
    <property type="entry name" value="NTF2-like_dom_sf"/>
</dbReference>
<organism evidence="2 3">
    <name type="scientific">Panacagrimonas perspica</name>
    <dbReference type="NCBI Taxonomy" id="381431"/>
    <lineage>
        <taxon>Bacteria</taxon>
        <taxon>Pseudomonadati</taxon>
        <taxon>Pseudomonadota</taxon>
        <taxon>Gammaproteobacteria</taxon>
        <taxon>Nevskiales</taxon>
        <taxon>Nevskiaceae</taxon>
        <taxon>Panacagrimonas</taxon>
    </lineage>
</organism>
<dbReference type="Pfam" id="PF13577">
    <property type="entry name" value="SnoaL_4"/>
    <property type="match status" value="1"/>
</dbReference>
<protein>
    <submittedName>
        <fullName evidence="2">SnoaL-like protein</fullName>
    </submittedName>
</protein>
<evidence type="ECO:0000313" key="2">
    <source>
        <dbReference type="EMBL" id="TDU28243.1"/>
    </source>
</evidence>
<reference evidence="2 3" key="1">
    <citation type="submission" date="2019-03" db="EMBL/GenBank/DDBJ databases">
        <title>Genomic Encyclopedia of Type Strains, Phase IV (KMG-IV): sequencing the most valuable type-strain genomes for metagenomic binning, comparative biology and taxonomic classification.</title>
        <authorList>
            <person name="Goeker M."/>
        </authorList>
    </citation>
    <scope>NUCLEOTIDE SEQUENCE [LARGE SCALE GENOMIC DNA]</scope>
    <source>
        <strain evidence="2 3">DSM 26377</strain>
    </source>
</reference>
<dbReference type="SUPFAM" id="SSF54427">
    <property type="entry name" value="NTF2-like"/>
    <property type="match status" value="1"/>
</dbReference>
<dbReference type="AlphaFoldDB" id="A0A4S3K7T0"/>
<feature type="domain" description="SnoaL-like" evidence="1">
    <location>
        <begin position="8"/>
        <end position="127"/>
    </location>
</feature>
<proteinExistence type="predicted"/>
<comment type="caution">
    <text evidence="2">The sequence shown here is derived from an EMBL/GenBank/DDBJ whole genome shotgun (WGS) entry which is preliminary data.</text>
</comment>
<dbReference type="Proteomes" id="UP000295341">
    <property type="component" value="Unassembled WGS sequence"/>
</dbReference>